<keyword evidence="2" id="KW-0238">DNA-binding</keyword>
<dbReference type="SUPFAM" id="SSF46785">
    <property type="entry name" value="Winged helix' DNA-binding domain"/>
    <property type="match status" value="1"/>
</dbReference>
<dbReference type="InterPro" id="IPR036388">
    <property type="entry name" value="WH-like_DNA-bd_sf"/>
</dbReference>
<dbReference type="SUPFAM" id="SSF64288">
    <property type="entry name" value="Chorismate lyase-like"/>
    <property type="match status" value="1"/>
</dbReference>
<organism evidence="6 7">
    <name type="scientific">Desertihabitans brevis</name>
    <dbReference type="NCBI Taxonomy" id="2268447"/>
    <lineage>
        <taxon>Bacteria</taxon>
        <taxon>Bacillati</taxon>
        <taxon>Actinomycetota</taxon>
        <taxon>Actinomycetes</taxon>
        <taxon>Propionibacteriales</taxon>
        <taxon>Propionibacteriaceae</taxon>
        <taxon>Desertihabitans</taxon>
    </lineage>
</organism>
<dbReference type="SMART" id="SM00345">
    <property type="entry name" value="HTH_GNTR"/>
    <property type="match status" value="1"/>
</dbReference>
<dbReference type="GO" id="GO:0045892">
    <property type="term" value="P:negative regulation of DNA-templated transcription"/>
    <property type="evidence" value="ECO:0007669"/>
    <property type="project" value="TreeGrafter"/>
</dbReference>
<dbReference type="InterPro" id="IPR036390">
    <property type="entry name" value="WH_DNA-bd_sf"/>
</dbReference>
<dbReference type="PANTHER" id="PTHR44846:SF17">
    <property type="entry name" value="GNTR-FAMILY TRANSCRIPTIONAL REGULATOR"/>
    <property type="match status" value="1"/>
</dbReference>
<evidence type="ECO:0000256" key="4">
    <source>
        <dbReference type="SAM" id="MobiDB-lite"/>
    </source>
</evidence>
<feature type="compositionally biased region" description="Basic and acidic residues" evidence="4">
    <location>
        <begin position="1"/>
        <end position="22"/>
    </location>
</feature>
<dbReference type="PANTHER" id="PTHR44846">
    <property type="entry name" value="MANNOSYL-D-GLYCERATE TRANSPORT/METABOLISM SYSTEM REPRESSOR MNGR-RELATED"/>
    <property type="match status" value="1"/>
</dbReference>
<dbReference type="PROSITE" id="PS50949">
    <property type="entry name" value="HTH_GNTR"/>
    <property type="match status" value="1"/>
</dbReference>
<name>A0A367YQ32_9ACTN</name>
<dbReference type="Proteomes" id="UP000252770">
    <property type="component" value="Unassembled WGS sequence"/>
</dbReference>
<reference evidence="6 7" key="1">
    <citation type="submission" date="2018-07" db="EMBL/GenBank/DDBJ databases">
        <title>Desertimonas flava gen. nov. sp. nov.</title>
        <authorList>
            <person name="Liu S."/>
        </authorList>
    </citation>
    <scope>NUCLEOTIDE SEQUENCE [LARGE SCALE GENOMIC DNA]</scope>
    <source>
        <strain evidence="6 7">16Sb5-5</strain>
    </source>
</reference>
<dbReference type="GO" id="GO:0003700">
    <property type="term" value="F:DNA-binding transcription factor activity"/>
    <property type="evidence" value="ECO:0007669"/>
    <property type="project" value="InterPro"/>
</dbReference>
<keyword evidence="3" id="KW-0804">Transcription</keyword>
<evidence type="ECO:0000313" key="7">
    <source>
        <dbReference type="Proteomes" id="UP000252770"/>
    </source>
</evidence>
<evidence type="ECO:0000256" key="2">
    <source>
        <dbReference type="ARBA" id="ARBA00023125"/>
    </source>
</evidence>
<gene>
    <name evidence="6" type="ORF">DT076_18215</name>
</gene>
<feature type="region of interest" description="Disordered" evidence="4">
    <location>
        <begin position="318"/>
        <end position="369"/>
    </location>
</feature>
<dbReference type="InterPro" id="IPR028978">
    <property type="entry name" value="Chorismate_lyase_/UTRA_dom_sf"/>
</dbReference>
<evidence type="ECO:0000256" key="1">
    <source>
        <dbReference type="ARBA" id="ARBA00023015"/>
    </source>
</evidence>
<evidence type="ECO:0000259" key="5">
    <source>
        <dbReference type="PROSITE" id="PS50949"/>
    </source>
</evidence>
<evidence type="ECO:0000256" key="3">
    <source>
        <dbReference type="ARBA" id="ARBA00023163"/>
    </source>
</evidence>
<dbReference type="AlphaFoldDB" id="A0A367YQ32"/>
<comment type="caution">
    <text evidence="6">The sequence shown here is derived from an EMBL/GenBank/DDBJ whole genome shotgun (WGS) entry which is preliminary data.</text>
</comment>
<dbReference type="CDD" id="cd07377">
    <property type="entry name" value="WHTH_GntR"/>
    <property type="match status" value="1"/>
</dbReference>
<dbReference type="SMART" id="SM00866">
    <property type="entry name" value="UTRA"/>
    <property type="match status" value="1"/>
</dbReference>
<dbReference type="Gene3D" id="1.10.10.10">
    <property type="entry name" value="Winged helix-like DNA-binding domain superfamily/Winged helix DNA-binding domain"/>
    <property type="match status" value="1"/>
</dbReference>
<dbReference type="Gene3D" id="3.40.1410.10">
    <property type="entry name" value="Chorismate lyase-like"/>
    <property type="match status" value="1"/>
</dbReference>
<feature type="domain" description="HTH gntR-type" evidence="5">
    <location>
        <begin position="57"/>
        <end position="124"/>
    </location>
</feature>
<accession>A0A367YQ32</accession>
<dbReference type="GO" id="GO:0003677">
    <property type="term" value="F:DNA binding"/>
    <property type="evidence" value="ECO:0007669"/>
    <property type="project" value="UniProtKB-KW"/>
</dbReference>
<dbReference type="InterPro" id="IPR050679">
    <property type="entry name" value="Bact_HTH_transcr_reg"/>
</dbReference>
<dbReference type="InterPro" id="IPR000524">
    <property type="entry name" value="Tscrpt_reg_HTH_GntR"/>
</dbReference>
<dbReference type="EMBL" id="QOUI01000015">
    <property type="protein sequence ID" value="RCK67993.1"/>
    <property type="molecule type" value="Genomic_DNA"/>
</dbReference>
<keyword evidence="1" id="KW-0805">Transcription regulation</keyword>
<feature type="region of interest" description="Disordered" evidence="4">
    <location>
        <begin position="1"/>
        <end position="55"/>
    </location>
</feature>
<feature type="compositionally biased region" description="Basic and acidic residues" evidence="4">
    <location>
        <begin position="326"/>
        <end position="335"/>
    </location>
</feature>
<dbReference type="Pfam" id="PF07702">
    <property type="entry name" value="UTRA"/>
    <property type="match status" value="1"/>
</dbReference>
<dbReference type="PRINTS" id="PR00035">
    <property type="entry name" value="HTHGNTR"/>
</dbReference>
<dbReference type="InterPro" id="IPR011663">
    <property type="entry name" value="UTRA"/>
</dbReference>
<protein>
    <submittedName>
        <fullName evidence="6">GntR family transcriptional regulator</fullName>
    </submittedName>
</protein>
<keyword evidence="7" id="KW-1185">Reference proteome</keyword>
<sequence length="369" mass="39720">MIRGSRRPDDRPARCSSRRADDVVASSNRVARPAHDGGGVRVPHYGSPRQPRGPGRQRALQWVLDLLRTELISGVYADDTLPSEDHLVRRYGVSRGVVRQALLILREQGVVERVRGAGTFSLTPGLLKHGIDESRDLVQDVNATGTRIAVRTVYAQLHPAAPFIATKLETVPGAAVVILEQLASLDGYPLSLRTSFLPATCFGELVTDTSINLHRSPYQLIEELIGSAVGDTELEISTSAADPVVGEWLDLPVGAPVLDTRRVVRAGSGEALEYSMSHARSDRIVFSTVMRGRGAHPSPAPAAAHVEHGFDGLVALVAPGLPDDDHDQRDRHEQGQDQTDGPGDLSRRDRDAGPHGAQGEPEVPGEPGR</sequence>
<evidence type="ECO:0000313" key="6">
    <source>
        <dbReference type="EMBL" id="RCK67993.1"/>
    </source>
</evidence>
<proteinExistence type="predicted"/>
<dbReference type="Pfam" id="PF00392">
    <property type="entry name" value="GntR"/>
    <property type="match status" value="1"/>
</dbReference>